<dbReference type="Gene3D" id="3.40.50.1000">
    <property type="entry name" value="HAD superfamily/HAD-like"/>
    <property type="match status" value="1"/>
</dbReference>
<name>A0A5C7A4C4_9GAMM</name>
<evidence type="ECO:0000256" key="1">
    <source>
        <dbReference type="ARBA" id="ARBA00005199"/>
    </source>
</evidence>
<dbReference type="InterPro" id="IPR006379">
    <property type="entry name" value="HAD-SF_hydro_IIB"/>
</dbReference>
<evidence type="ECO:0000313" key="5">
    <source>
        <dbReference type="EMBL" id="TXD98082.1"/>
    </source>
</evidence>
<evidence type="ECO:0000256" key="2">
    <source>
        <dbReference type="ARBA" id="ARBA00008770"/>
    </source>
</evidence>
<proteinExistence type="inferred from homology"/>
<dbReference type="Pfam" id="PF02358">
    <property type="entry name" value="Trehalose_PPase"/>
    <property type="match status" value="1"/>
</dbReference>
<sequence length="318" mass="34987">MTLARSPILNGSSIYLQPKNLADYLSNQQAYCLFLDIDGTLADFTLNPKDSVISNTTLTLLQRIQNQGVNIAIVTGRSLAEAKQMLFPIQLPIAATHGLEIALDDAKNKDSDSGGNNKNNNIVQVDTSELAAIREAITQSCLLYGDFTIEDKPYSVALHYRKNPALADVAYTIMSKALKNYSDWILKEGKYVWEIVPKGTNKGTAILTLLENMQTGDKLCPIFIGDDITDEAGFAAIQDGDSVIENNRPADEHQKLVKGMGIKVGSEPTCAHYYVHDIQEVTVLLDNFLTFYQERAPLSSGLADTFSLPLPKKMRPTI</sequence>
<evidence type="ECO:0000256" key="3">
    <source>
        <dbReference type="ARBA" id="ARBA00022801"/>
    </source>
</evidence>
<dbReference type="PANTHER" id="PTHR43768:SF3">
    <property type="entry name" value="TREHALOSE 6-PHOSPHATE PHOSPHATASE"/>
    <property type="match status" value="1"/>
</dbReference>
<dbReference type="PANTHER" id="PTHR43768">
    <property type="entry name" value="TREHALOSE 6-PHOSPHATE PHOSPHATASE"/>
    <property type="match status" value="1"/>
</dbReference>
<comment type="catalytic activity">
    <reaction evidence="4">
        <text>alpha,alpha-trehalose 6-phosphate + H2O = alpha,alpha-trehalose + phosphate</text>
        <dbReference type="Rhea" id="RHEA:23420"/>
        <dbReference type="ChEBI" id="CHEBI:15377"/>
        <dbReference type="ChEBI" id="CHEBI:16551"/>
        <dbReference type="ChEBI" id="CHEBI:43474"/>
        <dbReference type="ChEBI" id="CHEBI:58429"/>
        <dbReference type="EC" id="3.1.3.12"/>
    </reaction>
</comment>
<dbReference type="EMBL" id="VORZ01000001">
    <property type="protein sequence ID" value="TXD98082.1"/>
    <property type="molecule type" value="Genomic_DNA"/>
</dbReference>
<dbReference type="SUPFAM" id="SSF56784">
    <property type="entry name" value="HAD-like"/>
    <property type="match status" value="1"/>
</dbReference>
<dbReference type="NCBIfam" id="TIGR01484">
    <property type="entry name" value="HAD-SF-IIB"/>
    <property type="match status" value="1"/>
</dbReference>
<keyword evidence="4" id="KW-0460">Magnesium</keyword>
<reference evidence="5 6" key="1">
    <citation type="submission" date="2019-08" db="EMBL/GenBank/DDBJ databases">
        <title>Genome sequence of Psychrobacter frigidicola ACAM304 (type strain).</title>
        <authorList>
            <person name="Bowman J.P."/>
        </authorList>
    </citation>
    <scope>NUCLEOTIDE SEQUENCE [LARGE SCALE GENOMIC DNA]</scope>
    <source>
        <strain evidence="5 6">ACAM 304</strain>
    </source>
</reference>
<dbReference type="EC" id="3.1.3.12" evidence="4"/>
<dbReference type="InterPro" id="IPR036412">
    <property type="entry name" value="HAD-like_sf"/>
</dbReference>
<dbReference type="OrthoDB" id="9814913at2"/>
<dbReference type="GO" id="GO:0004805">
    <property type="term" value="F:trehalose-phosphatase activity"/>
    <property type="evidence" value="ECO:0007669"/>
    <property type="project" value="UniProtKB-EC"/>
</dbReference>
<evidence type="ECO:0000313" key="6">
    <source>
        <dbReference type="Proteomes" id="UP000321903"/>
    </source>
</evidence>
<comment type="cofactor">
    <cofactor evidence="4">
        <name>Mg(2+)</name>
        <dbReference type="ChEBI" id="CHEBI:18420"/>
    </cofactor>
</comment>
<protein>
    <recommendedName>
        <fullName evidence="4">Trehalose 6-phosphate phosphatase</fullName>
        <ecNumber evidence="4">3.1.3.12</ecNumber>
    </recommendedName>
</protein>
<dbReference type="AlphaFoldDB" id="A0A5C7A4C4"/>
<accession>A0A5C7A4C4</accession>
<dbReference type="NCBIfam" id="TIGR00685">
    <property type="entry name" value="T6PP"/>
    <property type="match status" value="1"/>
</dbReference>
<dbReference type="InterPro" id="IPR044651">
    <property type="entry name" value="OTSB-like"/>
</dbReference>
<gene>
    <name evidence="5" type="primary">otsB</name>
    <name evidence="5" type="ORF">ES754_03815</name>
</gene>
<comment type="pathway">
    <text evidence="1 4">Glycan biosynthesis; trehalose biosynthesis.</text>
</comment>
<organism evidence="5 6">
    <name type="scientific">Psychrobacter frigidicola</name>
    <dbReference type="NCBI Taxonomy" id="45611"/>
    <lineage>
        <taxon>Bacteria</taxon>
        <taxon>Pseudomonadati</taxon>
        <taxon>Pseudomonadota</taxon>
        <taxon>Gammaproteobacteria</taxon>
        <taxon>Moraxellales</taxon>
        <taxon>Moraxellaceae</taxon>
        <taxon>Psychrobacter</taxon>
    </lineage>
</organism>
<dbReference type="GO" id="GO:0005992">
    <property type="term" value="P:trehalose biosynthetic process"/>
    <property type="evidence" value="ECO:0007669"/>
    <property type="project" value="UniProtKB-UniPathway"/>
</dbReference>
<dbReference type="RefSeq" id="WP_147222197.1">
    <property type="nucleotide sequence ID" value="NZ_CAJGYY010000001.1"/>
</dbReference>
<dbReference type="Proteomes" id="UP000321903">
    <property type="component" value="Unassembled WGS sequence"/>
</dbReference>
<keyword evidence="6" id="KW-1185">Reference proteome</keyword>
<dbReference type="InterPro" id="IPR003337">
    <property type="entry name" value="Trehalose_PPase"/>
</dbReference>
<keyword evidence="4" id="KW-0479">Metal-binding</keyword>
<dbReference type="Gene3D" id="3.30.70.1020">
    <property type="entry name" value="Trehalose-6-phosphate phosphatase related protein, domain 2"/>
    <property type="match status" value="1"/>
</dbReference>
<dbReference type="GO" id="GO:0000287">
    <property type="term" value="F:magnesium ion binding"/>
    <property type="evidence" value="ECO:0007669"/>
    <property type="project" value="UniProtKB-ARBA"/>
</dbReference>
<comment type="caution">
    <text evidence="5">The sequence shown here is derived from an EMBL/GenBank/DDBJ whole genome shotgun (WGS) entry which is preliminary data.</text>
</comment>
<evidence type="ECO:0000256" key="4">
    <source>
        <dbReference type="RuleBase" id="RU361117"/>
    </source>
</evidence>
<comment type="similarity">
    <text evidence="2 4">Belongs to the trehalose phosphatase family.</text>
</comment>
<keyword evidence="3 4" id="KW-0378">Hydrolase</keyword>
<dbReference type="InterPro" id="IPR023214">
    <property type="entry name" value="HAD_sf"/>
</dbReference>
<dbReference type="UniPathway" id="UPA00299"/>
<comment type="function">
    <text evidence="4">Removes the phosphate from trehalose 6-phosphate to produce free trehalose.</text>
</comment>